<proteinExistence type="inferred from homology"/>
<dbReference type="SMART" id="SM00449">
    <property type="entry name" value="SPRY"/>
    <property type="match status" value="1"/>
</dbReference>
<dbReference type="GO" id="GO:0048188">
    <property type="term" value="C:Set1C/COMPASS complex"/>
    <property type="evidence" value="ECO:0007669"/>
    <property type="project" value="InterPro"/>
</dbReference>
<gene>
    <name evidence="6" type="primary">ASH2</name>
    <name evidence="6" type="ORF">MPSI1_000535</name>
</gene>
<feature type="region of interest" description="Disordered" evidence="4">
    <location>
        <begin position="332"/>
        <end position="371"/>
    </location>
</feature>
<feature type="domain" description="B30.2/SPRY" evidence="5">
    <location>
        <begin position="139"/>
        <end position="338"/>
    </location>
</feature>
<evidence type="ECO:0000256" key="4">
    <source>
        <dbReference type="SAM" id="MobiDB-lite"/>
    </source>
</evidence>
<comment type="subcellular location">
    <subcellularLocation>
        <location evidence="1">Nucleus</location>
    </subcellularLocation>
</comment>
<dbReference type="Gene3D" id="2.60.120.920">
    <property type="match status" value="1"/>
</dbReference>
<dbReference type="InterPro" id="IPR001870">
    <property type="entry name" value="B30.2/SPRY"/>
</dbReference>
<dbReference type="GO" id="GO:0000976">
    <property type="term" value="F:transcription cis-regulatory region binding"/>
    <property type="evidence" value="ECO:0007669"/>
    <property type="project" value="TreeGrafter"/>
</dbReference>
<evidence type="ECO:0000256" key="2">
    <source>
        <dbReference type="ARBA" id="ARBA00023242"/>
    </source>
</evidence>
<dbReference type="InterPro" id="IPR013320">
    <property type="entry name" value="ConA-like_dom_sf"/>
</dbReference>
<sequence>MLGAPEQSSDNYQPLDENVSENAMQVEPHEGSLLPNVADIADIKTLSAHVGLGLSTQLYADSPTTPASPAQAGDQENNKPVIPSHVLKPQFRGPVPREGDAEELAPRPLWIPVHGGASMGHTPNLPLNKNGWRYTAAGPAAQWIPTTVYRTLEIAPEGVHWSWQDRSGFMRISEDAMVVGSDNGFRSVRTNTGLRHGAWYFEIEILPPDSSSQPTLPMRDGPHARVGFARREAALNAPVGWDAYSYGIRDKNGAKVTLSRPKPFGRAFGPGDVVGLYIRLPDKDSPAPQGSEHAIHQNRVPIRFKGQLYFESLEYPTSKEMEDLMDRNRHGELGITSEVSPATKPTAPTRWTEREEKRPSKTHKDPQLRPLPTLADSCIGFTINGEPQGIAFQELYDFRPLQVPDSTKKRDRRKASGELTAHSSVGAILRSRMNAYDDGLLGYYPMASLYGGARARIIPCNFRYPPRPELEDELWKVNALRGLPTTRKTPAPRWQPLAASWDIQQQQHIHCDTIAERDALQRTDIES</sequence>
<dbReference type="Pfam" id="PF00622">
    <property type="entry name" value="SPRY"/>
    <property type="match status" value="1"/>
</dbReference>
<feature type="compositionally biased region" description="Basic and acidic residues" evidence="4">
    <location>
        <begin position="351"/>
        <end position="367"/>
    </location>
</feature>
<protein>
    <submittedName>
        <fullName evidence="6">Transcription factor, contains a PHD finger motif</fullName>
    </submittedName>
</protein>
<accession>A0AAF0F3E0</accession>
<feature type="compositionally biased region" description="Polar residues" evidence="4">
    <location>
        <begin position="1"/>
        <end position="12"/>
    </location>
</feature>
<feature type="region of interest" description="Disordered" evidence="4">
    <location>
        <begin position="61"/>
        <end position="91"/>
    </location>
</feature>
<reference evidence="6" key="1">
    <citation type="submission" date="2023-02" db="EMBL/GenBank/DDBJ databases">
        <title>Mating type loci evolution in Malassezia.</title>
        <authorList>
            <person name="Coelho M.A."/>
        </authorList>
    </citation>
    <scope>NUCLEOTIDE SEQUENCE</scope>
    <source>
        <strain evidence="6">CBS 14136</strain>
    </source>
</reference>
<dbReference type="PANTHER" id="PTHR10598">
    <property type="entry name" value="SET1/ASH2 HISTONE METHYLTRANSFERASE COMPLEX SUBUNIT ASH2"/>
    <property type="match status" value="1"/>
</dbReference>
<dbReference type="PROSITE" id="PS50188">
    <property type="entry name" value="B302_SPRY"/>
    <property type="match status" value="1"/>
</dbReference>
<evidence type="ECO:0000256" key="1">
    <source>
        <dbReference type="ARBA" id="ARBA00004123"/>
    </source>
</evidence>
<dbReference type="InterPro" id="IPR043136">
    <property type="entry name" value="B30.2/SPRY_sf"/>
</dbReference>
<evidence type="ECO:0000313" key="6">
    <source>
        <dbReference type="EMBL" id="WFD41898.1"/>
    </source>
</evidence>
<evidence type="ECO:0000256" key="3">
    <source>
        <dbReference type="ARBA" id="ARBA00038149"/>
    </source>
</evidence>
<organism evidence="6 7">
    <name type="scientific">Malassezia psittaci</name>
    <dbReference type="NCBI Taxonomy" id="1821823"/>
    <lineage>
        <taxon>Eukaryota</taxon>
        <taxon>Fungi</taxon>
        <taxon>Dikarya</taxon>
        <taxon>Basidiomycota</taxon>
        <taxon>Ustilaginomycotina</taxon>
        <taxon>Malasseziomycetes</taxon>
        <taxon>Malasseziales</taxon>
        <taxon>Malasseziaceae</taxon>
        <taxon>Malassezia</taxon>
    </lineage>
</organism>
<dbReference type="EMBL" id="CP118375">
    <property type="protein sequence ID" value="WFD41898.1"/>
    <property type="molecule type" value="Genomic_DNA"/>
</dbReference>
<dbReference type="InterPro" id="IPR003877">
    <property type="entry name" value="SPRY_dom"/>
</dbReference>
<dbReference type="AlphaFoldDB" id="A0AAF0F3E0"/>
<evidence type="ECO:0000259" key="5">
    <source>
        <dbReference type="PROSITE" id="PS50188"/>
    </source>
</evidence>
<dbReference type="InterPro" id="IPR037353">
    <property type="entry name" value="ASH2"/>
</dbReference>
<dbReference type="SUPFAM" id="SSF49899">
    <property type="entry name" value="Concanavalin A-like lectins/glucanases"/>
    <property type="match status" value="1"/>
</dbReference>
<feature type="region of interest" description="Disordered" evidence="4">
    <location>
        <begin position="1"/>
        <end position="28"/>
    </location>
</feature>
<keyword evidence="2" id="KW-0539">Nucleus</keyword>
<evidence type="ECO:0000313" key="7">
    <source>
        <dbReference type="Proteomes" id="UP001214628"/>
    </source>
</evidence>
<dbReference type="Proteomes" id="UP001214628">
    <property type="component" value="Chromosome 1"/>
</dbReference>
<dbReference type="CDD" id="cd12872">
    <property type="entry name" value="SPRY_Ash2"/>
    <property type="match status" value="1"/>
</dbReference>
<keyword evidence="7" id="KW-1185">Reference proteome</keyword>
<dbReference type="PANTHER" id="PTHR10598:SF0">
    <property type="entry name" value="SET1_ASH2 HISTONE METHYLTRANSFERASE COMPLEX SUBUNIT ASH2"/>
    <property type="match status" value="1"/>
</dbReference>
<name>A0AAF0F3E0_9BASI</name>
<comment type="similarity">
    <text evidence="3">Belongs to the cclA family.</text>
</comment>